<keyword evidence="2" id="KW-1185">Reference proteome</keyword>
<evidence type="ECO:0000313" key="2">
    <source>
        <dbReference type="Proteomes" id="UP000308267"/>
    </source>
</evidence>
<feature type="non-terminal residue" evidence="1">
    <location>
        <position position="1"/>
    </location>
</feature>
<proteinExistence type="predicted"/>
<protein>
    <submittedName>
        <fullName evidence="1">Uncharacterized protein</fullName>
    </submittedName>
</protein>
<evidence type="ECO:0000313" key="1">
    <source>
        <dbReference type="EMBL" id="TGZ70963.1"/>
    </source>
</evidence>
<dbReference type="Proteomes" id="UP000308267">
    <property type="component" value="Unassembled WGS sequence"/>
</dbReference>
<accession>A0A4S2M3U2</accession>
<sequence>PTGIDNGWDSKDMSSEELVYQALIAFSNITIRFPRTAEYGSDRVWNTTFADPS</sequence>
<feature type="non-terminal residue" evidence="1">
    <location>
        <position position="53"/>
    </location>
</feature>
<dbReference type="EMBL" id="SJOL01004992">
    <property type="protein sequence ID" value="TGZ70963.1"/>
    <property type="molecule type" value="Genomic_DNA"/>
</dbReference>
<organism evidence="1 2">
    <name type="scientific">Opisthorchis felineus</name>
    <dbReference type="NCBI Taxonomy" id="147828"/>
    <lineage>
        <taxon>Eukaryota</taxon>
        <taxon>Metazoa</taxon>
        <taxon>Spiralia</taxon>
        <taxon>Lophotrochozoa</taxon>
        <taxon>Platyhelminthes</taxon>
        <taxon>Trematoda</taxon>
        <taxon>Digenea</taxon>
        <taxon>Opisthorchiida</taxon>
        <taxon>Opisthorchiata</taxon>
        <taxon>Opisthorchiidae</taxon>
        <taxon>Opisthorchis</taxon>
    </lineage>
</organism>
<name>A0A4S2M3U2_OPIFE</name>
<gene>
    <name evidence="1" type="ORF">CRM22_002895</name>
</gene>
<dbReference type="AlphaFoldDB" id="A0A4S2M3U2"/>
<comment type="caution">
    <text evidence="1">The sequence shown here is derived from an EMBL/GenBank/DDBJ whole genome shotgun (WGS) entry which is preliminary data.</text>
</comment>
<reference evidence="1 2" key="1">
    <citation type="journal article" date="2019" name="BMC Genomics">
        <title>New insights from Opisthorchis felineus genome: update on genomics of the epidemiologically important liver flukes.</title>
        <authorList>
            <person name="Ershov N.I."/>
            <person name="Mordvinov V.A."/>
            <person name="Prokhortchouk E.B."/>
            <person name="Pakharukova M.Y."/>
            <person name="Gunbin K.V."/>
            <person name="Ustyantsev K."/>
            <person name="Genaev M.A."/>
            <person name="Blinov A.G."/>
            <person name="Mazur A."/>
            <person name="Boulygina E."/>
            <person name="Tsygankova S."/>
            <person name="Khrameeva E."/>
            <person name="Chekanov N."/>
            <person name="Fan G."/>
            <person name="Xiao A."/>
            <person name="Zhang H."/>
            <person name="Xu X."/>
            <person name="Yang H."/>
            <person name="Solovyev V."/>
            <person name="Lee S.M."/>
            <person name="Liu X."/>
            <person name="Afonnikov D.A."/>
            <person name="Skryabin K.G."/>
        </authorList>
    </citation>
    <scope>NUCLEOTIDE SEQUENCE [LARGE SCALE GENOMIC DNA]</scope>
    <source>
        <strain evidence="1">AK-0245</strain>
        <tissue evidence="1">Whole organism</tissue>
    </source>
</reference>